<keyword evidence="2" id="KW-1185">Reference proteome</keyword>
<dbReference type="GeneID" id="28992809"/>
<proteinExistence type="predicted"/>
<organism evidence="1 2">
    <name type="scientific">Phycomyces blakesleeanus (strain ATCC 8743b / DSM 1359 / FGSC 10004 / NBRC 33097 / NRRL 1555)</name>
    <dbReference type="NCBI Taxonomy" id="763407"/>
    <lineage>
        <taxon>Eukaryota</taxon>
        <taxon>Fungi</taxon>
        <taxon>Fungi incertae sedis</taxon>
        <taxon>Mucoromycota</taxon>
        <taxon>Mucoromycotina</taxon>
        <taxon>Mucoromycetes</taxon>
        <taxon>Mucorales</taxon>
        <taxon>Phycomycetaceae</taxon>
        <taxon>Phycomyces</taxon>
    </lineage>
</organism>
<sequence length="113" mass="12885">MVRKLDMHTHYDNKLVINLNKFGSYWFFASQVYNGRKLLQIDIPKTSNFLNQSKCLGPDGMTEAATSFYKGLYTPEPIDQLAIDDLLRHLPHDLCLSDTICSSLTAELCIEDI</sequence>
<gene>
    <name evidence="1" type="ORF">PHYBLDRAFT_147586</name>
</gene>
<dbReference type="OrthoDB" id="2443300at2759"/>
<name>A0A162U2L3_PHYB8</name>
<dbReference type="Proteomes" id="UP000077315">
    <property type="component" value="Unassembled WGS sequence"/>
</dbReference>
<dbReference type="AlphaFoldDB" id="A0A162U2L3"/>
<evidence type="ECO:0000313" key="1">
    <source>
        <dbReference type="EMBL" id="OAD71823.1"/>
    </source>
</evidence>
<dbReference type="InParanoid" id="A0A162U2L3"/>
<reference evidence="2" key="1">
    <citation type="submission" date="2015-06" db="EMBL/GenBank/DDBJ databases">
        <title>Expansion of signal transduction pathways in fungi by whole-genome duplication.</title>
        <authorList>
            <consortium name="DOE Joint Genome Institute"/>
            <person name="Corrochano L.M."/>
            <person name="Kuo A."/>
            <person name="Marcet-Houben M."/>
            <person name="Polaino S."/>
            <person name="Salamov A."/>
            <person name="Villalobos J.M."/>
            <person name="Alvarez M.I."/>
            <person name="Avalos J."/>
            <person name="Benito E.P."/>
            <person name="Benoit I."/>
            <person name="Burger G."/>
            <person name="Camino L.P."/>
            <person name="Canovas D."/>
            <person name="Cerda-Olmedo E."/>
            <person name="Cheng J.-F."/>
            <person name="Dominguez A."/>
            <person name="Elias M."/>
            <person name="Eslava A.P."/>
            <person name="Glaser F."/>
            <person name="Grimwood J."/>
            <person name="Gutierrez G."/>
            <person name="Heitman J."/>
            <person name="Henrissat B."/>
            <person name="Iturriaga E.A."/>
            <person name="Lang B.F."/>
            <person name="Lavin J.L."/>
            <person name="Lee S."/>
            <person name="Li W."/>
            <person name="Lindquist E."/>
            <person name="Lopez-Garcia S."/>
            <person name="Luque E.M."/>
            <person name="Marcos A.T."/>
            <person name="Martin J."/>
            <person name="McCluskey K."/>
            <person name="Medina H.R."/>
            <person name="Miralles-Duran A."/>
            <person name="Miyazaki A."/>
            <person name="Munoz-Torres E."/>
            <person name="Oguiza J.A."/>
            <person name="Ohm R."/>
            <person name="Olmedo M."/>
            <person name="Orejas M."/>
            <person name="Ortiz-Castellanos L."/>
            <person name="Pisabarro A.G."/>
            <person name="Rodriguez-Romero J."/>
            <person name="Ruiz-Herrera J."/>
            <person name="Ruiz-Vazquez R."/>
            <person name="Sanz C."/>
            <person name="Schackwitz W."/>
            <person name="Schmutz J."/>
            <person name="Shahriari M."/>
            <person name="Shelest E."/>
            <person name="Silva-Franco F."/>
            <person name="Soanes D."/>
            <person name="Syed K."/>
            <person name="Tagua V.G."/>
            <person name="Talbot N.J."/>
            <person name="Thon M."/>
            <person name="De vries R.P."/>
            <person name="Wiebenga A."/>
            <person name="Yadav J.S."/>
            <person name="Braun E.L."/>
            <person name="Baker S."/>
            <person name="Garre V."/>
            <person name="Horwitz B."/>
            <person name="Torres-Martinez S."/>
            <person name="Idnurm A."/>
            <person name="Herrera-Estrella A."/>
            <person name="Gabaldon T."/>
            <person name="Grigoriev I.V."/>
        </authorList>
    </citation>
    <scope>NUCLEOTIDE SEQUENCE [LARGE SCALE GENOMIC DNA]</scope>
    <source>
        <strain evidence="2">NRRL 1555(-)</strain>
    </source>
</reference>
<dbReference type="RefSeq" id="XP_018289863.1">
    <property type="nucleotide sequence ID" value="XM_018431903.1"/>
</dbReference>
<evidence type="ECO:0000313" key="2">
    <source>
        <dbReference type="Proteomes" id="UP000077315"/>
    </source>
</evidence>
<dbReference type="VEuPathDB" id="FungiDB:PHYBLDRAFT_147586"/>
<accession>A0A162U2L3</accession>
<protein>
    <submittedName>
        <fullName evidence="1">Uncharacterized protein</fullName>
    </submittedName>
</protein>
<dbReference type="EMBL" id="KV440985">
    <property type="protein sequence ID" value="OAD71823.1"/>
    <property type="molecule type" value="Genomic_DNA"/>
</dbReference>